<dbReference type="AlphaFoldDB" id="A0A2V2MWN1"/>
<dbReference type="SUPFAM" id="SSF53474">
    <property type="entry name" value="alpha/beta-Hydrolases"/>
    <property type="match status" value="1"/>
</dbReference>
<keyword evidence="2" id="KW-0378">Hydrolase</keyword>
<dbReference type="EMBL" id="QGMY01000011">
    <property type="protein sequence ID" value="PWR70640.1"/>
    <property type="molecule type" value="Genomic_DNA"/>
</dbReference>
<dbReference type="InterPro" id="IPR029058">
    <property type="entry name" value="AB_hydrolase_fold"/>
</dbReference>
<dbReference type="PANTHER" id="PTHR37017">
    <property type="entry name" value="AB HYDROLASE-1 DOMAIN-CONTAINING PROTEIN-RELATED"/>
    <property type="match status" value="1"/>
</dbReference>
<proteinExistence type="predicted"/>
<organism evidence="2 3">
    <name type="scientific">Methanospirillum lacunae</name>
    <dbReference type="NCBI Taxonomy" id="668570"/>
    <lineage>
        <taxon>Archaea</taxon>
        <taxon>Methanobacteriati</taxon>
        <taxon>Methanobacteriota</taxon>
        <taxon>Stenosarchaea group</taxon>
        <taxon>Methanomicrobia</taxon>
        <taxon>Methanomicrobiales</taxon>
        <taxon>Methanospirillaceae</taxon>
        <taxon>Methanospirillum</taxon>
    </lineage>
</organism>
<gene>
    <name evidence="2" type="ORF">DK846_14720</name>
</gene>
<comment type="caution">
    <text evidence="2">The sequence shown here is derived from an EMBL/GenBank/DDBJ whole genome shotgun (WGS) entry which is preliminary data.</text>
</comment>
<dbReference type="Pfam" id="PF12697">
    <property type="entry name" value="Abhydrolase_6"/>
    <property type="match status" value="1"/>
</dbReference>
<dbReference type="RefSeq" id="WP_109969753.1">
    <property type="nucleotide sequence ID" value="NZ_CP176093.1"/>
</dbReference>
<dbReference type="PANTHER" id="PTHR37017:SF11">
    <property type="entry name" value="ESTERASE_LIPASE_THIOESTERASE DOMAIN-CONTAINING PROTEIN"/>
    <property type="match status" value="1"/>
</dbReference>
<evidence type="ECO:0000313" key="3">
    <source>
        <dbReference type="Proteomes" id="UP000245657"/>
    </source>
</evidence>
<name>A0A2V2MWN1_9EURY</name>
<dbReference type="Proteomes" id="UP000245657">
    <property type="component" value="Unassembled WGS sequence"/>
</dbReference>
<reference evidence="2 3" key="1">
    <citation type="submission" date="2018-05" db="EMBL/GenBank/DDBJ databases">
        <title>Draft genome of Methanospirillum lacunae Ki8-1.</title>
        <authorList>
            <person name="Dueholm M.S."/>
            <person name="Nielsen P.H."/>
            <person name="Bakmann L.F."/>
            <person name="Otzen D.E."/>
        </authorList>
    </citation>
    <scope>NUCLEOTIDE SEQUENCE [LARGE SCALE GENOMIC DNA]</scope>
    <source>
        <strain evidence="2 3">Ki8-1</strain>
    </source>
</reference>
<dbReference type="GeneID" id="97547632"/>
<dbReference type="InterPro" id="IPR052897">
    <property type="entry name" value="Sec-Metab_Biosynth_Hydrolase"/>
</dbReference>
<keyword evidence="3" id="KW-1185">Reference proteome</keyword>
<evidence type="ECO:0000313" key="2">
    <source>
        <dbReference type="EMBL" id="PWR70640.1"/>
    </source>
</evidence>
<protein>
    <submittedName>
        <fullName evidence="2">Alpha/beta hydrolase</fullName>
    </submittedName>
</protein>
<dbReference type="OrthoDB" id="8468at2157"/>
<evidence type="ECO:0000259" key="1">
    <source>
        <dbReference type="Pfam" id="PF12697"/>
    </source>
</evidence>
<dbReference type="GO" id="GO:0016787">
    <property type="term" value="F:hydrolase activity"/>
    <property type="evidence" value="ECO:0007669"/>
    <property type="project" value="UniProtKB-KW"/>
</dbReference>
<feature type="domain" description="AB hydrolase-1" evidence="1">
    <location>
        <begin position="4"/>
        <end position="133"/>
    </location>
</feature>
<dbReference type="InterPro" id="IPR000073">
    <property type="entry name" value="AB_hydrolase_1"/>
</dbReference>
<accession>A0A2V2MWN1</accession>
<dbReference type="Gene3D" id="3.40.50.1820">
    <property type="entry name" value="alpha/beta hydrolase"/>
    <property type="match status" value="1"/>
</dbReference>
<sequence length="224" mass="24389">MTDIVLVHGGNMSTRTWNLLTTGDPVVTEDGRLGARYWEGTIAALSKEHHRVFAPSLTDELVGSLKGHIEEVIAVISENNLHHVMLVGHSYGGMVITGVAAAMVDNISHLVYLDAAVPDPGDSLYSLLKQGLRSSGEQVLIPDPAPPYVETLDFDPQIIRSIPKTYIFCTKSEYLAVTGIARKKIEASPDSWEFVELLSSHVPMADKPDEIYRLLIGIASGIDV</sequence>